<organism evidence="2 3">
    <name type="scientific">Methanococcoides methylutens</name>
    <dbReference type="NCBI Taxonomy" id="2226"/>
    <lineage>
        <taxon>Archaea</taxon>
        <taxon>Methanobacteriati</taxon>
        <taxon>Methanobacteriota</taxon>
        <taxon>Stenosarchaea group</taxon>
        <taxon>Methanomicrobia</taxon>
        <taxon>Methanosarcinales</taxon>
        <taxon>Methanosarcinaceae</taxon>
        <taxon>Methanococcoides</taxon>
    </lineage>
</organism>
<reference evidence="2 3" key="1">
    <citation type="submission" date="2014-09" db="EMBL/GenBank/DDBJ databases">
        <title>Draft genome sequence of an obligately methylotrophic methanogen, Methanococcoides methylutens, isolated from marine sediment.</title>
        <authorList>
            <person name="Guan Y."/>
            <person name="Ngugi D.K."/>
            <person name="Blom J."/>
            <person name="Ali S."/>
            <person name="Ferry J.G."/>
            <person name="Stingl U."/>
        </authorList>
    </citation>
    <scope>NUCLEOTIDE SEQUENCE [LARGE SCALE GENOMIC DNA]</scope>
    <source>
        <strain evidence="2 3">DSM 2657</strain>
    </source>
</reference>
<name>A0A099T5S0_METMT</name>
<comment type="caution">
    <text evidence="2">The sequence shown here is derived from an EMBL/GenBank/DDBJ whole genome shotgun (WGS) entry which is preliminary data.</text>
</comment>
<evidence type="ECO:0000313" key="3">
    <source>
        <dbReference type="Proteomes" id="UP000029859"/>
    </source>
</evidence>
<dbReference type="RefSeq" id="WP_048193281.1">
    <property type="nucleotide sequence ID" value="NZ_CAAGSM010000007.1"/>
</dbReference>
<accession>A0A099T5S0</accession>
<keyword evidence="1" id="KW-1133">Transmembrane helix</keyword>
<proteinExistence type="predicted"/>
<dbReference type="AlphaFoldDB" id="A0A099T5S0"/>
<feature type="transmembrane region" description="Helical" evidence="1">
    <location>
        <begin position="6"/>
        <end position="27"/>
    </location>
</feature>
<feature type="transmembrane region" description="Helical" evidence="1">
    <location>
        <begin position="39"/>
        <end position="57"/>
    </location>
</feature>
<dbReference type="EMBL" id="JRHO01000005">
    <property type="protein sequence ID" value="KGK99551.1"/>
    <property type="molecule type" value="Genomic_DNA"/>
</dbReference>
<evidence type="ECO:0008006" key="4">
    <source>
        <dbReference type="Google" id="ProtNLM"/>
    </source>
</evidence>
<protein>
    <recommendedName>
        <fullName evidence="4">Signal peptidase I</fullName>
    </recommendedName>
</protein>
<keyword evidence="1" id="KW-0472">Membrane</keyword>
<feature type="transmembrane region" description="Helical" evidence="1">
    <location>
        <begin position="94"/>
        <end position="114"/>
    </location>
</feature>
<dbReference type="Pfam" id="PF18936">
    <property type="entry name" value="DUF5684"/>
    <property type="match status" value="1"/>
</dbReference>
<sequence length="117" mass="13345">MDIGLLFPGFGISHLFAALFFYIYFAYSLQVIATKTQTANVWMAWIPILNLLLMVRICRLSGIALIPFFIPFINIIYAAYIWGEIAYAVNKSRWLGLVILVPILNLGLPGYLAFFEY</sequence>
<evidence type="ECO:0000256" key="1">
    <source>
        <dbReference type="SAM" id="Phobius"/>
    </source>
</evidence>
<dbReference type="Proteomes" id="UP000029859">
    <property type="component" value="Unassembled WGS sequence"/>
</dbReference>
<evidence type="ECO:0000313" key="2">
    <source>
        <dbReference type="EMBL" id="KGK99551.1"/>
    </source>
</evidence>
<dbReference type="InterPro" id="IPR043739">
    <property type="entry name" value="DUF5684"/>
</dbReference>
<keyword evidence="1" id="KW-0812">Transmembrane</keyword>
<gene>
    <name evidence="2" type="ORF">LI82_02010</name>
</gene>
<feature type="transmembrane region" description="Helical" evidence="1">
    <location>
        <begin position="63"/>
        <end position="82"/>
    </location>
</feature>
<keyword evidence="3" id="KW-1185">Reference proteome</keyword>
<dbReference type="OrthoDB" id="141707at2157"/>